<organism evidence="1 2">
    <name type="scientific">Babesia bigemina</name>
    <dbReference type="NCBI Taxonomy" id="5866"/>
    <lineage>
        <taxon>Eukaryota</taxon>
        <taxon>Sar</taxon>
        <taxon>Alveolata</taxon>
        <taxon>Apicomplexa</taxon>
        <taxon>Aconoidasida</taxon>
        <taxon>Piroplasmida</taxon>
        <taxon>Babesiidae</taxon>
        <taxon>Babesia</taxon>
    </lineage>
</organism>
<proteinExistence type="predicted"/>
<evidence type="ECO:0000313" key="2">
    <source>
        <dbReference type="Proteomes" id="UP000033188"/>
    </source>
</evidence>
<dbReference type="GeneID" id="24563519"/>
<dbReference type="Proteomes" id="UP000033188">
    <property type="component" value="Chromosome 2"/>
</dbReference>
<evidence type="ECO:0000313" key="1">
    <source>
        <dbReference type="EMBL" id="CDR94978.1"/>
    </source>
</evidence>
<dbReference type="AlphaFoldDB" id="A0A061D2Y5"/>
<keyword evidence="2" id="KW-1185">Reference proteome</keyword>
<name>A0A061D2Y5_BABBI</name>
<sequence length="75" mass="7988">MMHTIYAQTRALIQSLCVVRAYALATSSAAHSGSRGRRALGSVAFSYSNVKNQCNAKKSELSSSKVESHIGVTAQ</sequence>
<protein>
    <submittedName>
        <fullName evidence="1">Uncharacterized protein</fullName>
    </submittedName>
</protein>
<dbReference type="EMBL" id="LK391708">
    <property type="protein sequence ID" value="CDR94978.1"/>
    <property type="molecule type" value="Genomic_DNA"/>
</dbReference>
<dbReference type="VEuPathDB" id="PiroplasmaDB:BBBOND_0201350"/>
<accession>A0A061D2Y5</accession>
<dbReference type="RefSeq" id="XP_012767164.1">
    <property type="nucleotide sequence ID" value="XM_012911710.1"/>
</dbReference>
<reference evidence="2" key="1">
    <citation type="submission" date="2014-06" db="EMBL/GenBank/DDBJ databases">
        <authorList>
            <person name="Aslett M."/>
            <person name="De Silva N."/>
        </authorList>
    </citation>
    <scope>NUCLEOTIDE SEQUENCE [LARGE SCALE GENOMIC DNA]</scope>
    <source>
        <strain evidence="2">Bond</strain>
    </source>
</reference>
<gene>
    <name evidence="1" type="ORF">BBBOND_0201350</name>
</gene>
<dbReference type="KEGG" id="bbig:BBBOND_0201350"/>